<reference evidence="1" key="1">
    <citation type="journal article" date="2020" name="Stud. Mycol.">
        <title>101 Dothideomycetes genomes: a test case for predicting lifestyles and emergence of pathogens.</title>
        <authorList>
            <person name="Haridas S."/>
            <person name="Albert R."/>
            <person name="Binder M."/>
            <person name="Bloem J."/>
            <person name="Labutti K."/>
            <person name="Salamov A."/>
            <person name="Andreopoulos B."/>
            <person name="Baker S."/>
            <person name="Barry K."/>
            <person name="Bills G."/>
            <person name="Bluhm B."/>
            <person name="Cannon C."/>
            <person name="Castanera R."/>
            <person name="Culley D."/>
            <person name="Daum C."/>
            <person name="Ezra D."/>
            <person name="Gonzalez J."/>
            <person name="Henrissat B."/>
            <person name="Kuo A."/>
            <person name="Liang C."/>
            <person name="Lipzen A."/>
            <person name="Lutzoni F."/>
            <person name="Magnuson J."/>
            <person name="Mondo S."/>
            <person name="Nolan M."/>
            <person name="Ohm R."/>
            <person name="Pangilinan J."/>
            <person name="Park H.-J."/>
            <person name="Ramirez L."/>
            <person name="Alfaro M."/>
            <person name="Sun H."/>
            <person name="Tritt A."/>
            <person name="Yoshinaga Y."/>
            <person name="Zwiers L.-H."/>
            <person name="Turgeon B."/>
            <person name="Goodwin S."/>
            <person name="Spatafora J."/>
            <person name="Crous P."/>
            <person name="Grigoriev I."/>
        </authorList>
    </citation>
    <scope>NUCLEOTIDE SEQUENCE</scope>
    <source>
        <strain evidence="1">CBS 113818</strain>
    </source>
</reference>
<gene>
    <name evidence="1" type="ORF">CC86DRAFT_436508</name>
</gene>
<dbReference type="AlphaFoldDB" id="A0A6A6ZAA7"/>
<accession>A0A6A6ZAA7</accession>
<name>A0A6A6ZAA7_9PLEO</name>
<proteinExistence type="predicted"/>
<evidence type="ECO:0000313" key="1">
    <source>
        <dbReference type="EMBL" id="KAF2818041.1"/>
    </source>
</evidence>
<evidence type="ECO:0000313" key="2">
    <source>
        <dbReference type="Proteomes" id="UP000799424"/>
    </source>
</evidence>
<sequence>MTLRTLRGVRKTFNASEVDRDEQRHEPNDYVGLPISREKATKDAQDVLERLERVPFEIPRSGSKPPTFMYGAPVFSISHQFPNLMVLTPAVQILEDASAHLDPKHTILDSAGN</sequence>
<organism evidence="1 2">
    <name type="scientific">Ophiobolus disseminans</name>
    <dbReference type="NCBI Taxonomy" id="1469910"/>
    <lineage>
        <taxon>Eukaryota</taxon>
        <taxon>Fungi</taxon>
        <taxon>Dikarya</taxon>
        <taxon>Ascomycota</taxon>
        <taxon>Pezizomycotina</taxon>
        <taxon>Dothideomycetes</taxon>
        <taxon>Pleosporomycetidae</taxon>
        <taxon>Pleosporales</taxon>
        <taxon>Pleosporineae</taxon>
        <taxon>Phaeosphaeriaceae</taxon>
        <taxon>Ophiobolus</taxon>
    </lineage>
</organism>
<protein>
    <submittedName>
        <fullName evidence="1">Uncharacterized protein</fullName>
    </submittedName>
</protein>
<keyword evidence="2" id="KW-1185">Reference proteome</keyword>
<dbReference type="EMBL" id="MU006271">
    <property type="protein sequence ID" value="KAF2818041.1"/>
    <property type="molecule type" value="Genomic_DNA"/>
</dbReference>
<dbReference type="Proteomes" id="UP000799424">
    <property type="component" value="Unassembled WGS sequence"/>
</dbReference>